<gene>
    <name evidence="2" type="ORF">GO485_00285</name>
</gene>
<proteinExistence type="predicted"/>
<feature type="domain" description="Carrier" evidence="1">
    <location>
        <begin position="27"/>
        <end position="102"/>
    </location>
</feature>
<dbReference type="Proteomes" id="UP000437862">
    <property type="component" value="Chromosome"/>
</dbReference>
<keyword evidence="3" id="KW-1185">Reference proteome</keyword>
<dbReference type="InterPro" id="IPR009081">
    <property type="entry name" value="PP-bd_ACP"/>
</dbReference>
<dbReference type="Gene3D" id="1.10.1200.10">
    <property type="entry name" value="ACP-like"/>
    <property type="match status" value="1"/>
</dbReference>
<dbReference type="EMBL" id="CP046904">
    <property type="protein sequence ID" value="QGZ37643.1"/>
    <property type="molecule type" value="Genomic_DNA"/>
</dbReference>
<evidence type="ECO:0000313" key="3">
    <source>
        <dbReference type="Proteomes" id="UP000437862"/>
    </source>
</evidence>
<name>A0ABX6FMH5_9BURK</name>
<dbReference type="NCBIfam" id="NF005502">
    <property type="entry name" value="PRK07117.1"/>
    <property type="match status" value="1"/>
</dbReference>
<reference evidence="2 3" key="1">
    <citation type="submission" date="2019-12" db="EMBL/GenBank/DDBJ databases">
        <title>Draft Genome Sequences of Six Type Strains of the Genus Massilia.</title>
        <authorList>
            <person name="Miess H."/>
            <person name="Frediansyah A."/>
            <person name="Goeker M."/>
            <person name="Gross H."/>
        </authorList>
    </citation>
    <scope>NUCLEOTIDE SEQUENCE [LARGE SCALE GENOMIC DNA]</scope>
    <source>
        <strain evidence="2 3">DSM 26639</strain>
    </source>
</reference>
<evidence type="ECO:0000313" key="2">
    <source>
        <dbReference type="EMBL" id="QGZ37643.1"/>
    </source>
</evidence>
<organism evidence="2 3">
    <name type="scientific">Pseudoduganella flava</name>
    <dbReference type="NCBI Taxonomy" id="871742"/>
    <lineage>
        <taxon>Bacteria</taxon>
        <taxon>Pseudomonadati</taxon>
        <taxon>Pseudomonadota</taxon>
        <taxon>Betaproteobacteria</taxon>
        <taxon>Burkholderiales</taxon>
        <taxon>Oxalobacteraceae</taxon>
        <taxon>Telluria group</taxon>
        <taxon>Pseudoduganella</taxon>
    </lineage>
</organism>
<evidence type="ECO:0000259" key="1">
    <source>
        <dbReference type="PROSITE" id="PS50075"/>
    </source>
</evidence>
<dbReference type="PROSITE" id="PS50075">
    <property type="entry name" value="CARRIER"/>
    <property type="match status" value="1"/>
</dbReference>
<dbReference type="Pfam" id="PF00550">
    <property type="entry name" value="PP-binding"/>
    <property type="match status" value="1"/>
</dbReference>
<dbReference type="SUPFAM" id="SSF47336">
    <property type="entry name" value="ACP-like"/>
    <property type="match status" value="1"/>
</dbReference>
<sequence>MTAWIKHNTVQHLPEGEPIVSITVSTDDIVEIIARHAREVIPRLETHAFKPTDSLKSLGANSIDRADIIMMTLETLALNIPLIHMAKAENIADLARIIHEKA</sequence>
<protein>
    <submittedName>
        <fullName evidence="2">Acyl carrier protein</fullName>
    </submittedName>
</protein>
<accession>A0ABX6FMH5</accession>
<dbReference type="InterPro" id="IPR036736">
    <property type="entry name" value="ACP-like_sf"/>
</dbReference>